<gene>
    <name evidence="4" type="ORF">AsAng_0042940</name>
</gene>
<evidence type="ECO:0000313" key="5">
    <source>
        <dbReference type="Proteomes" id="UP001060919"/>
    </source>
</evidence>
<feature type="domain" description="FlgD/Vpr Ig-like" evidence="3">
    <location>
        <begin position="457"/>
        <end position="511"/>
    </location>
</feature>
<feature type="signal peptide" evidence="2">
    <location>
        <begin position="1"/>
        <end position="20"/>
    </location>
</feature>
<dbReference type="InterPro" id="IPR008977">
    <property type="entry name" value="PHM/PNGase_F_dom_sf"/>
</dbReference>
<name>A0A916DVG9_9BACT</name>
<protein>
    <submittedName>
        <fullName evidence="4">T9SS type A sorting domain-containing protein</fullName>
    </submittedName>
</protein>
<evidence type="ECO:0000256" key="1">
    <source>
        <dbReference type="ARBA" id="ARBA00023157"/>
    </source>
</evidence>
<dbReference type="GO" id="GO:0020037">
    <property type="term" value="F:heme binding"/>
    <property type="evidence" value="ECO:0007669"/>
    <property type="project" value="InterPro"/>
</dbReference>
<evidence type="ECO:0000259" key="3">
    <source>
        <dbReference type="Pfam" id="PF13860"/>
    </source>
</evidence>
<dbReference type="GO" id="GO:0009055">
    <property type="term" value="F:electron transfer activity"/>
    <property type="evidence" value="ECO:0007669"/>
    <property type="project" value="InterPro"/>
</dbReference>
<sequence length="529" mass="58837">MKKIYLSLSLLCLFIGQAQTQTYADDVAQIIFDNCTSCHHNGGIAPFSLMNYTDVSSKASWIQTEVNSGNMPPWSPDDTYSQFAHARSLTTAEITTINNWVNAGAPQGNPANTPPPPVYNPNNWQLGTPDLSIRIPDYISKATFGNDDYVCFSVPTNLVTAETIQAIEVIPGDPSIVHHLLAYIDANNTYGTDTLSHSCGGPTNLPLIAGYTPGSSPSQFPNSTGLKMGINLPANSRIIFAMHYPEGSQGKMDSTRINFHFYPQGTSGVRQVSANPVLSDYSFTINSNTIDSVDAWFPSATLPVSTNYSFFSIFPHAHLLGKNFIVYAVNHFPPYDKIPLIHIPKWDFDWQGFYVFKYLQKMPAGYKLYGKAVYDNTTNNPYNPNNPPQNISFGLNTTDEMFLVYFQYMPYQTGDELINIDSLLQLQNYTSTAPIATNQQGVFLTSYPNPSNDLTTIQYYTQYDAKVELGIYNLQGKLVKQLLNADRTKGEYFTAWDGRNDTGTKVPAGIYISQLHINGKTVTHKIVRH</sequence>
<dbReference type="Pfam" id="PF13860">
    <property type="entry name" value="FlgD_ig"/>
    <property type="match status" value="1"/>
</dbReference>
<dbReference type="InterPro" id="IPR025965">
    <property type="entry name" value="FlgD/Vpr_Ig-like"/>
</dbReference>
<proteinExistence type="predicted"/>
<dbReference type="EMBL" id="AP026867">
    <property type="protein sequence ID" value="BDS13555.1"/>
    <property type="molecule type" value="Genomic_DNA"/>
</dbReference>
<dbReference type="RefSeq" id="WP_264788821.1">
    <property type="nucleotide sequence ID" value="NZ_AP026867.1"/>
</dbReference>
<accession>A0A916DVG9</accession>
<evidence type="ECO:0000313" key="4">
    <source>
        <dbReference type="EMBL" id="BDS13555.1"/>
    </source>
</evidence>
<dbReference type="InterPro" id="IPR026444">
    <property type="entry name" value="Secre_tail"/>
</dbReference>
<dbReference type="AlphaFoldDB" id="A0A916DVG9"/>
<dbReference type="KEGG" id="aup:AsAng_0042940"/>
<dbReference type="InterPro" id="IPR036909">
    <property type="entry name" value="Cyt_c-like_dom_sf"/>
</dbReference>
<reference evidence="4" key="1">
    <citation type="submission" date="2022-09" db="EMBL/GenBank/DDBJ databases">
        <title>Aureispira anguillicida sp. nov., isolated from Leptocephalus of Japanese eel Anguilla japonica.</title>
        <authorList>
            <person name="Yuasa K."/>
            <person name="Mekata T."/>
            <person name="Ikunari K."/>
        </authorList>
    </citation>
    <scope>NUCLEOTIDE SEQUENCE</scope>
    <source>
        <strain evidence="4">EL160426</strain>
    </source>
</reference>
<feature type="chain" id="PRO_5037824103" evidence="2">
    <location>
        <begin position="21"/>
        <end position="529"/>
    </location>
</feature>
<dbReference type="GO" id="GO:0005507">
    <property type="term" value="F:copper ion binding"/>
    <property type="evidence" value="ECO:0007669"/>
    <property type="project" value="InterPro"/>
</dbReference>
<dbReference type="Gene3D" id="2.60.120.310">
    <property type="entry name" value="Copper type II, ascorbate-dependent monooxygenase, N-terminal domain"/>
    <property type="match status" value="1"/>
</dbReference>
<dbReference type="Proteomes" id="UP001060919">
    <property type="component" value="Chromosome"/>
</dbReference>
<dbReference type="InterPro" id="IPR036939">
    <property type="entry name" value="Cu2_ascorb_mOase_N_sf"/>
</dbReference>
<dbReference type="InterPro" id="IPR014784">
    <property type="entry name" value="Cu2_ascorb_mOase-like_C"/>
</dbReference>
<keyword evidence="5" id="KW-1185">Reference proteome</keyword>
<keyword evidence="1" id="KW-1015">Disulfide bond</keyword>
<dbReference type="NCBIfam" id="TIGR04183">
    <property type="entry name" value="Por_Secre_tail"/>
    <property type="match status" value="1"/>
</dbReference>
<dbReference type="GO" id="GO:0016715">
    <property type="term" value="F:oxidoreductase activity, acting on paired donors, with incorporation or reduction of molecular oxygen, reduced ascorbate as one donor, and incorporation of one atom of oxygen"/>
    <property type="evidence" value="ECO:0007669"/>
    <property type="project" value="InterPro"/>
</dbReference>
<dbReference type="Gene3D" id="2.60.40.4070">
    <property type="match status" value="1"/>
</dbReference>
<evidence type="ECO:0000256" key="2">
    <source>
        <dbReference type="SAM" id="SignalP"/>
    </source>
</evidence>
<dbReference type="SUPFAM" id="SSF49742">
    <property type="entry name" value="PHM/PNGase F"/>
    <property type="match status" value="2"/>
</dbReference>
<dbReference type="Gene3D" id="2.60.120.230">
    <property type="match status" value="1"/>
</dbReference>
<keyword evidence="2" id="KW-0732">Signal</keyword>
<dbReference type="SUPFAM" id="SSF46626">
    <property type="entry name" value="Cytochrome c"/>
    <property type="match status" value="1"/>
</dbReference>
<organism evidence="4 5">
    <name type="scientific">Aureispira anguillae</name>
    <dbReference type="NCBI Taxonomy" id="2864201"/>
    <lineage>
        <taxon>Bacteria</taxon>
        <taxon>Pseudomonadati</taxon>
        <taxon>Bacteroidota</taxon>
        <taxon>Saprospiria</taxon>
        <taxon>Saprospirales</taxon>
        <taxon>Saprospiraceae</taxon>
        <taxon>Aureispira</taxon>
    </lineage>
</organism>